<dbReference type="EMBL" id="PFAP01000040">
    <property type="protein sequence ID" value="PIR93733.1"/>
    <property type="molecule type" value="Genomic_DNA"/>
</dbReference>
<evidence type="ECO:0000256" key="1">
    <source>
        <dbReference type="SAM" id="Phobius"/>
    </source>
</evidence>
<sequence>MLLICHWVGGKFPFGGRNQGWLLDTLTGLELILTGIGILLLAAFLIWGTIAMGKAISQCFSKDTNRTAEN</sequence>
<accession>A0A2H0V3S1</accession>
<comment type="caution">
    <text evidence="2">The sequence shown here is derived from an EMBL/GenBank/DDBJ whole genome shotgun (WGS) entry which is preliminary data.</text>
</comment>
<proteinExistence type="predicted"/>
<reference evidence="3" key="1">
    <citation type="submission" date="2017-09" db="EMBL/GenBank/DDBJ databases">
        <title>Depth-based differentiation of microbial function through sediment-hosted aquifers and enrichment of novel symbionts in the deep terrestrial subsurface.</title>
        <authorList>
            <person name="Probst A.J."/>
            <person name="Ladd B."/>
            <person name="Jarett J.K."/>
            <person name="Geller-Mcgrath D.E."/>
            <person name="Sieber C.M.K."/>
            <person name="Emerson J.B."/>
            <person name="Anantharaman K."/>
            <person name="Thomas B.C."/>
            <person name="Malmstrom R."/>
            <person name="Stieglmeier M."/>
            <person name="Klingl A."/>
            <person name="Woyke T."/>
            <person name="Ryan C.M."/>
            <person name="Banfield J.F."/>
        </authorList>
    </citation>
    <scope>NUCLEOTIDE SEQUENCE [LARGE SCALE GENOMIC DNA]</scope>
</reference>
<evidence type="ECO:0000313" key="2">
    <source>
        <dbReference type="EMBL" id="PIR93733.1"/>
    </source>
</evidence>
<dbReference type="Proteomes" id="UP000229901">
    <property type="component" value="Unassembled WGS sequence"/>
</dbReference>
<protein>
    <submittedName>
        <fullName evidence="2">Uncharacterized protein</fullName>
    </submittedName>
</protein>
<feature type="transmembrane region" description="Helical" evidence="1">
    <location>
        <begin position="31"/>
        <end position="52"/>
    </location>
</feature>
<keyword evidence="1" id="KW-0812">Transmembrane</keyword>
<keyword evidence="1" id="KW-0472">Membrane</keyword>
<gene>
    <name evidence="2" type="ORF">COT97_05030</name>
</gene>
<dbReference type="AlphaFoldDB" id="A0A2H0V3S1"/>
<keyword evidence="1" id="KW-1133">Transmembrane helix</keyword>
<evidence type="ECO:0000313" key="3">
    <source>
        <dbReference type="Proteomes" id="UP000229901"/>
    </source>
</evidence>
<name>A0A2H0V3S1_9BACT</name>
<organism evidence="2 3">
    <name type="scientific">Candidatus Falkowbacteria bacterium CG10_big_fil_rev_8_21_14_0_10_39_11</name>
    <dbReference type="NCBI Taxonomy" id="1974565"/>
    <lineage>
        <taxon>Bacteria</taxon>
        <taxon>Candidatus Falkowiibacteriota</taxon>
    </lineage>
</organism>